<feature type="domain" description="MRB1590-like C-terminal" evidence="3">
    <location>
        <begin position="462"/>
        <end position="556"/>
    </location>
</feature>
<evidence type="ECO:0000313" key="4">
    <source>
        <dbReference type="EMBL" id="SDZ79764.1"/>
    </source>
</evidence>
<organism evidence="4 5">
    <name type="scientific">Desulfuromusa kysingii</name>
    <dbReference type="NCBI Taxonomy" id="37625"/>
    <lineage>
        <taxon>Bacteria</taxon>
        <taxon>Pseudomonadati</taxon>
        <taxon>Thermodesulfobacteriota</taxon>
        <taxon>Desulfuromonadia</taxon>
        <taxon>Desulfuromonadales</taxon>
        <taxon>Geopsychrobacteraceae</taxon>
        <taxon>Desulfuromusa</taxon>
    </lineage>
</organism>
<dbReference type="InterPro" id="IPR049069">
    <property type="entry name" value="MRB1590-like_C"/>
</dbReference>
<feature type="domain" description="ATPase of the ABC class C-terminal" evidence="1">
    <location>
        <begin position="169"/>
        <end position="433"/>
    </location>
</feature>
<dbReference type="InterPro" id="IPR019195">
    <property type="entry name" value="ABC_ATPase_put"/>
</dbReference>
<evidence type="ECO:0000259" key="3">
    <source>
        <dbReference type="Pfam" id="PF21117"/>
    </source>
</evidence>
<proteinExistence type="predicted"/>
<evidence type="ECO:0000259" key="2">
    <source>
        <dbReference type="Pfam" id="PF20446"/>
    </source>
</evidence>
<protein>
    <submittedName>
        <fullName evidence="4">Predicted ATPase of the ABC class</fullName>
    </submittedName>
</protein>
<dbReference type="InterPro" id="IPR027417">
    <property type="entry name" value="P-loop_NTPase"/>
</dbReference>
<dbReference type="STRING" id="37625.SAMN05660420_00359"/>
<sequence length="563" mass="62707">MEKLRTLLHGMKNKGYKTYKQLQGTYNFHRFQLSIDHVQGDPFALPSRISVQLSGDQHGIPPLFWEKRIQQTALEDFLGRAIHTAIKKHVKGGRGTGRSGEMEISINGQQVLQRNAVLLDDQQLEARLLFALPGSGRSILADEAATMFFTELPQIIDESLISTQNSLLKMKQHIDQIEDQDNLRGQLKQLNGVAFIADGSILPRHSGIDDHPLIDGVPFKAPEELKINVKLPHRGLISGMLIPTGVTLIVGGGFHGKSTVLHALERGIYNHIPGDGRELVTTTASAVKIRAEDHRTINHVNISPFIATLPGKRTTESFSTDNASGSTSQAANIIEALECNCTCLLIDEDTSATNFMIRDQRMRKLVPDNQEPITPLLYRIRELYENKGISSIIVTGGSGDYLAVADRVIMLDNYQPFDVSEKAKSIAGRKPMPATPRMPFKTGQQRQVDLTIHPLPRQREAKIQVREQRLLEYGQKRIDLSQVEQLLDSGQTEAIGRILLWCHRHHPEQKLGVLDTLQQAVEQVEQQGLDILLPWKAGHLALPRLYEVVAAANRLRPGAEKGV</sequence>
<accession>A0A1H3VZY5</accession>
<dbReference type="InterPro" id="IPR046833">
    <property type="entry name" value="ABC_N"/>
</dbReference>
<dbReference type="SUPFAM" id="SSF52540">
    <property type="entry name" value="P-loop containing nucleoside triphosphate hydrolases"/>
    <property type="match status" value="1"/>
</dbReference>
<gene>
    <name evidence="4" type="ORF">SAMN05660420_00359</name>
</gene>
<dbReference type="RefSeq" id="WP_092344212.1">
    <property type="nucleotide sequence ID" value="NZ_FNQN01000001.1"/>
</dbReference>
<dbReference type="AlphaFoldDB" id="A0A1H3VZY5"/>
<evidence type="ECO:0000259" key="1">
    <source>
        <dbReference type="Pfam" id="PF09818"/>
    </source>
</evidence>
<reference evidence="4 5" key="1">
    <citation type="submission" date="2016-10" db="EMBL/GenBank/DDBJ databases">
        <authorList>
            <person name="de Groot N.N."/>
        </authorList>
    </citation>
    <scope>NUCLEOTIDE SEQUENCE [LARGE SCALE GENOMIC DNA]</scope>
    <source>
        <strain evidence="4 5">DSM 7343</strain>
    </source>
</reference>
<name>A0A1H3VZY5_9BACT</name>
<dbReference type="Pfam" id="PF21117">
    <property type="entry name" value="MRB1590_C"/>
    <property type="match status" value="1"/>
</dbReference>
<dbReference type="PANTHER" id="PTHR38149">
    <property type="entry name" value="ATPASE"/>
    <property type="match status" value="1"/>
</dbReference>
<dbReference type="PANTHER" id="PTHR38149:SF1">
    <property type="entry name" value="ATPASE"/>
    <property type="match status" value="1"/>
</dbReference>
<dbReference type="InterPro" id="IPR046834">
    <property type="entry name" value="ABC_ATPase_C"/>
</dbReference>
<dbReference type="EMBL" id="FNQN01000001">
    <property type="protein sequence ID" value="SDZ79764.1"/>
    <property type="molecule type" value="Genomic_DNA"/>
</dbReference>
<dbReference type="Pfam" id="PF20446">
    <property type="entry name" value="ABC_N"/>
    <property type="match status" value="1"/>
</dbReference>
<dbReference type="OrthoDB" id="9809999at2"/>
<dbReference type="Pfam" id="PF09818">
    <property type="entry name" value="ABC_ATPase"/>
    <property type="match status" value="1"/>
</dbReference>
<dbReference type="Proteomes" id="UP000199409">
    <property type="component" value="Unassembled WGS sequence"/>
</dbReference>
<evidence type="ECO:0000313" key="5">
    <source>
        <dbReference type="Proteomes" id="UP000199409"/>
    </source>
</evidence>
<feature type="domain" description="ATPase of the ABC class N-terminal" evidence="2">
    <location>
        <begin position="1"/>
        <end position="161"/>
    </location>
</feature>
<keyword evidence="5" id="KW-1185">Reference proteome</keyword>